<evidence type="ECO:0000256" key="6">
    <source>
        <dbReference type="ARBA" id="ARBA00023082"/>
    </source>
</evidence>
<evidence type="ECO:0000256" key="2">
    <source>
        <dbReference type="ARBA" id="ARBA00022478"/>
    </source>
</evidence>
<dbReference type="Gene3D" id="1.10.10.60">
    <property type="entry name" value="Homeodomain-like"/>
    <property type="match status" value="1"/>
</dbReference>
<dbReference type="PRINTS" id="PR00045">
    <property type="entry name" value="SIGMA54FCT"/>
</dbReference>
<comment type="caution">
    <text evidence="12">The sequence shown here is derived from an EMBL/GenBank/DDBJ whole genome shotgun (WGS) entry which is preliminary data.</text>
</comment>
<dbReference type="Gene3D" id="1.10.10.1330">
    <property type="entry name" value="RNA polymerase sigma-54 factor, core-binding domain"/>
    <property type="match status" value="1"/>
</dbReference>
<name>A0ABQ3FDV3_9RHOB</name>
<keyword evidence="3 9" id="KW-0808">Transferase</keyword>
<organism evidence="12 13">
    <name type="scientific">Gemmobacter nanjingensis</name>
    <dbReference type="NCBI Taxonomy" id="488454"/>
    <lineage>
        <taxon>Bacteria</taxon>
        <taxon>Pseudomonadati</taxon>
        <taxon>Pseudomonadota</taxon>
        <taxon>Alphaproteobacteria</taxon>
        <taxon>Rhodobacterales</taxon>
        <taxon>Paracoccaceae</taxon>
        <taxon>Gemmobacter</taxon>
    </lineage>
</organism>
<dbReference type="PIRSF" id="PIRSF000774">
    <property type="entry name" value="RpoN"/>
    <property type="match status" value="1"/>
</dbReference>
<evidence type="ECO:0000256" key="5">
    <source>
        <dbReference type="ARBA" id="ARBA00023015"/>
    </source>
</evidence>
<feature type="domain" description="RNA polymerase sigma factor 54 DNA-binding" evidence="10">
    <location>
        <begin position="253"/>
        <end position="408"/>
    </location>
</feature>
<evidence type="ECO:0000256" key="7">
    <source>
        <dbReference type="ARBA" id="ARBA00023125"/>
    </source>
</evidence>
<feature type="domain" description="RNA polymerase sigma factor 54 core-binding" evidence="11">
    <location>
        <begin position="65"/>
        <end position="244"/>
    </location>
</feature>
<keyword evidence="6 9" id="KW-0731">Sigma factor</keyword>
<dbReference type="RefSeq" id="WP_189380768.1">
    <property type="nucleotide sequence ID" value="NZ_BMYI01000004.1"/>
</dbReference>
<reference evidence="13" key="1">
    <citation type="journal article" date="2019" name="Int. J. Syst. Evol. Microbiol.">
        <title>The Global Catalogue of Microorganisms (GCM) 10K type strain sequencing project: providing services to taxonomists for standard genome sequencing and annotation.</title>
        <authorList>
            <consortium name="The Broad Institute Genomics Platform"/>
            <consortium name="The Broad Institute Genome Sequencing Center for Infectious Disease"/>
            <person name="Wu L."/>
            <person name="Ma J."/>
        </authorList>
    </citation>
    <scope>NUCLEOTIDE SEQUENCE [LARGE SCALE GENOMIC DNA]</scope>
    <source>
        <strain evidence="13">KCTC 23298</strain>
    </source>
</reference>
<dbReference type="Pfam" id="PF04963">
    <property type="entry name" value="Sigma54_CBD"/>
    <property type="match status" value="1"/>
</dbReference>
<dbReference type="InterPro" id="IPR000394">
    <property type="entry name" value="RNA_pol_sigma_54"/>
</dbReference>
<evidence type="ECO:0000313" key="13">
    <source>
        <dbReference type="Proteomes" id="UP000658305"/>
    </source>
</evidence>
<evidence type="ECO:0000256" key="8">
    <source>
        <dbReference type="ARBA" id="ARBA00023163"/>
    </source>
</evidence>
<dbReference type="PANTHER" id="PTHR32248">
    <property type="entry name" value="RNA POLYMERASE SIGMA-54 FACTOR"/>
    <property type="match status" value="1"/>
</dbReference>
<dbReference type="Proteomes" id="UP000658305">
    <property type="component" value="Unassembled WGS sequence"/>
</dbReference>
<keyword evidence="4 9" id="KW-0548">Nucleotidyltransferase</keyword>
<dbReference type="InterPro" id="IPR007634">
    <property type="entry name" value="RNA_pol_sigma_54_DNA-bd"/>
</dbReference>
<dbReference type="EMBL" id="BMYI01000004">
    <property type="protein sequence ID" value="GHC19682.1"/>
    <property type="molecule type" value="Genomic_DNA"/>
</dbReference>
<evidence type="ECO:0000256" key="1">
    <source>
        <dbReference type="ARBA" id="ARBA00008798"/>
    </source>
</evidence>
<comment type="function">
    <text evidence="9">Sigma factors are initiation factors that promote the attachment of RNA polymerase to specific initiation sites and are then released.</text>
</comment>
<dbReference type="PROSITE" id="PS50044">
    <property type="entry name" value="SIGMA54_3"/>
    <property type="match status" value="1"/>
</dbReference>
<keyword evidence="5 9" id="KW-0805">Transcription regulation</keyword>
<keyword evidence="13" id="KW-1185">Reference proteome</keyword>
<proteinExistence type="inferred from homology"/>
<dbReference type="Pfam" id="PF00309">
    <property type="entry name" value="Sigma54_AID"/>
    <property type="match status" value="1"/>
</dbReference>
<sequence>MVSSRQTQSQRQTLGFRQIQAVGLLRLTNEGLADHLARRAAANPFLRLRLPAGIVSGGGEVEQADTSGGLYAHVMAQLRLIAAARADEALAIAFVEALDGNGWLDRPVAEIARGAGRQLHRAEAMLVALQAEVEPVGLFARDLADCLRLQAQDRGQMTAAMALVLTHIGLLAEGGVPAVAAATRLPQDEVTTVLATLRRMDPRPGLAFGGGVAPLRAPDVIVSRGAAGWEVALNRSTLPVLSVSPAPDASAATRAARTEAAWLATIVERRNRTVLAVARAVLLRQGGFLDHGAHALVALRRTEIAAELGLHDSTIGRVARDLLVETPQGLRSLCSLFDSGPRRAGLVPASAAIRHRLAQLVAAENPADPLDDGALTTLLSSEGMALARRTVAKFRQELGIPPRARRRRRQEA</sequence>
<evidence type="ECO:0000259" key="10">
    <source>
        <dbReference type="Pfam" id="PF04552"/>
    </source>
</evidence>
<dbReference type="Pfam" id="PF04552">
    <property type="entry name" value="Sigma54_DBD"/>
    <property type="match status" value="1"/>
</dbReference>
<evidence type="ECO:0000313" key="12">
    <source>
        <dbReference type="EMBL" id="GHC19682.1"/>
    </source>
</evidence>
<keyword evidence="7 9" id="KW-0238">DNA-binding</keyword>
<keyword evidence="8 9" id="KW-0804">Transcription</keyword>
<accession>A0ABQ3FDV3</accession>
<comment type="similarity">
    <text evidence="1 9">Belongs to the sigma-54 factor family.</text>
</comment>
<dbReference type="InterPro" id="IPR007046">
    <property type="entry name" value="RNA_pol_sigma_54_core-bd"/>
</dbReference>
<dbReference type="PANTHER" id="PTHR32248:SF4">
    <property type="entry name" value="RNA POLYMERASE SIGMA-54 FACTOR"/>
    <property type="match status" value="1"/>
</dbReference>
<evidence type="ECO:0000256" key="9">
    <source>
        <dbReference type="PIRNR" id="PIRNR000774"/>
    </source>
</evidence>
<evidence type="ECO:0000256" key="3">
    <source>
        <dbReference type="ARBA" id="ARBA00022679"/>
    </source>
</evidence>
<dbReference type="InterPro" id="IPR038709">
    <property type="entry name" value="RpoN_core-bd_sf"/>
</dbReference>
<gene>
    <name evidence="12" type="primary">rpoN2</name>
    <name evidence="12" type="ORF">GCM10007291_18080</name>
</gene>
<keyword evidence="2 9" id="KW-0240">DNA-directed RNA polymerase</keyword>
<evidence type="ECO:0000256" key="4">
    <source>
        <dbReference type="ARBA" id="ARBA00022695"/>
    </source>
</evidence>
<evidence type="ECO:0000259" key="11">
    <source>
        <dbReference type="Pfam" id="PF04963"/>
    </source>
</evidence>
<protein>
    <recommendedName>
        <fullName evidence="9">RNA polymerase sigma-54 factor</fullName>
    </recommendedName>
</protein>